<evidence type="ECO:0000313" key="9">
    <source>
        <dbReference type="Proteomes" id="UP001278766"/>
    </source>
</evidence>
<protein>
    <submittedName>
        <fullName evidence="8">Uncharacterized protein</fullName>
    </submittedName>
</protein>
<reference evidence="8" key="1">
    <citation type="journal article" date="2023" name="Mol. Phylogenet. Evol.">
        <title>Genome-scale phylogeny and comparative genomics of the fungal order Sordariales.</title>
        <authorList>
            <person name="Hensen N."/>
            <person name="Bonometti L."/>
            <person name="Westerberg I."/>
            <person name="Brannstrom I.O."/>
            <person name="Guillou S."/>
            <person name="Cros-Aarteil S."/>
            <person name="Calhoun S."/>
            <person name="Haridas S."/>
            <person name="Kuo A."/>
            <person name="Mondo S."/>
            <person name="Pangilinan J."/>
            <person name="Riley R."/>
            <person name="LaButti K."/>
            <person name="Andreopoulos B."/>
            <person name="Lipzen A."/>
            <person name="Chen C."/>
            <person name="Yan M."/>
            <person name="Daum C."/>
            <person name="Ng V."/>
            <person name="Clum A."/>
            <person name="Steindorff A."/>
            <person name="Ohm R.A."/>
            <person name="Martin F."/>
            <person name="Silar P."/>
            <person name="Natvig D.O."/>
            <person name="Lalanne C."/>
            <person name="Gautier V."/>
            <person name="Ament-Velasquez S.L."/>
            <person name="Kruys A."/>
            <person name="Hutchinson M.I."/>
            <person name="Powell A.J."/>
            <person name="Barry K."/>
            <person name="Miller A.N."/>
            <person name="Grigoriev I.V."/>
            <person name="Debuchy R."/>
            <person name="Gladieux P."/>
            <person name="Hiltunen Thoren M."/>
            <person name="Johannesson H."/>
        </authorList>
    </citation>
    <scope>NUCLEOTIDE SEQUENCE</scope>
    <source>
        <strain evidence="8">CBS 168.71</strain>
    </source>
</reference>
<evidence type="ECO:0000256" key="2">
    <source>
        <dbReference type="ARBA" id="ARBA00022692"/>
    </source>
</evidence>
<dbReference type="Gene3D" id="1.20.58.340">
    <property type="entry name" value="Magnesium transport protein CorA, transmembrane region"/>
    <property type="match status" value="1"/>
</dbReference>
<dbReference type="RefSeq" id="XP_062657942.1">
    <property type="nucleotide sequence ID" value="XM_062806056.1"/>
</dbReference>
<feature type="region of interest" description="Disordered" evidence="6">
    <location>
        <begin position="1"/>
        <end position="27"/>
    </location>
</feature>
<evidence type="ECO:0000256" key="3">
    <source>
        <dbReference type="ARBA" id="ARBA00022989"/>
    </source>
</evidence>
<gene>
    <name evidence="8" type="ORF">B0H64DRAFT_433593</name>
</gene>
<dbReference type="GO" id="GO:0046873">
    <property type="term" value="F:metal ion transmembrane transporter activity"/>
    <property type="evidence" value="ECO:0007669"/>
    <property type="project" value="InterPro"/>
</dbReference>
<dbReference type="Proteomes" id="UP001278766">
    <property type="component" value="Unassembled WGS sequence"/>
</dbReference>
<dbReference type="GeneID" id="87843004"/>
<feature type="coiled-coil region" evidence="5">
    <location>
        <begin position="383"/>
        <end position="410"/>
    </location>
</feature>
<proteinExistence type="predicted"/>
<dbReference type="EMBL" id="JAUEPN010000005">
    <property type="protein sequence ID" value="KAK3294428.1"/>
    <property type="molecule type" value="Genomic_DNA"/>
</dbReference>
<dbReference type="InterPro" id="IPR002523">
    <property type="entry name" value="MgTranspt_CorA/ZnTranspt_ZntB"/>
</dbReference>
<evidence type="ECO:0000313" key="8">
    <source>
        <dbReference type="EMBL" id="KAK3294428.1"/>
    </source>
</evidence>
<keyword evidence="4 7" id="KW-0472">Membrane</keyword>
<evidence type="ECO:0000256" key="5">
    <source>
        <dbReference type="SAM" id="Coils"/>
    </source>
</evidence>
<evidence type="ECO:0000256" key="6">
    <source>
        <dbReference type="SAM" id="MobiDB-lite"/>
    </source>
</evidence>
<comment type="subcellular location">
    <subcellularLocation>
        <location evidence="1">Membrane</location>
        <topology evidence="1">Multi-pass membrane protein</topology>
    </subcellularLocation>
</comment>
<sequence length="578" mass="65120">MDTSLPAPAQGGVRRSRSDNSGARSRRTCAAASQSYAKIVRDFCGLPTGVGQRHERLAHFLSPLLNFNTAQYPDFQPRGTAFLVRYRFQSVTASPENNLQRSQPSSRAAVPSIATPAWGLSDPKFFDDEESYLQQEIPSEADSPGLLLFLRGYPSPNWVGTIGGTHLADPEMFSRWFDFRSMDSSVHSFSQSSLPSLSWNLIELPITTLGSLDSMISLPTQDHLDDARREWAAGLRSYHTKLGVHVPAVGTSLIRGIQLFDEFHYAVEQRITICMRPAEGRKGWVVFIWADATADLFETLLTGPWSSVRDSFKPKKKFFHPIFRYRPNDGLLAHSMSRNEPENNNEAPPSASQLHTGYGRSLRTESMAQDPFYALNEVFTLAAASQKQLLDLAEHKLDQYNAQLDEKDSDPLPNLRYMKQVLLQHTRKIRAARNAIQSAKPPKWPKAAGEVSRRTRSLVERDFAHLEGHAQALNTRCQEIITNLMNGMSIMESKKVLHQAARVEKLTFLALIFVPLSFTTSFFGMNVQGLDGVPMWSWFAATVPLMALTLFVFFYDVVGFWNRCTARVRGWVQRLLMN</sequence>
<feature type="transmembrane region" description="Helical" evidence="7">
    <location>
        <begin position="506"/>
        <end position="524"/>
    </location>
</feature>
<evidence type="ECO:0000256" key="1">
    <source>
        <dbReference type="ARBA" id="ARBA00004141"/>
    </source>
</evidence>
<keyword evidence="9" id="KW-1185">Reference proteome</keyword>
<accession>A0AAE0HDC2</accession>
<reference evidence="8" key="2">
    <citation type="submission" date="2023-06" db="EMBL/GenBank/DDBJ databases">
        <authorList>
            <consortium name="Lawrence Berkeley National Laboratory"/>
            <person name="Haridas S."/>
            <person name="Hensen N."/>
            <person name="Bonometti L."/>
            <person name="Westerberg I."/>
            <person name="Brannstrom I.O."/>
            <person name="Guillou S."/>
            <person name="Cros-Aarteil S."/>
            <person name="Calhoun S."/>
            <person name="Kuo A."/>
            <person name="Mondo S."/>
            <person name="Pangilinan J."/>
            <person name="Riley R."/>
            <person name="Labutti K."/>
            <person name="Andreopoulos B."/>
            <person name="Lipzen A."/>
            <person name="Chen C."/>
            <person name="Yanf M."/>
            <person name="Daum C."/>
            <person name="Ng V."/>
            <person name="Clum A."/>
            <person name="Steindorff A."/>
            <person name="Ohm R."/>
            <person name="Martin F."/>
            <person name="Silar P."/>
            <person name="Natvig D."/>
            <person name="Lalanne C."/>
            <person name="Gautier V."/>
            <person name="Ament-Velasquez S.L."/>
            <person name="Kruys A."/>
            <person name="Hutchinson M.I."/>
            <person name="Powell A.J."/>
            <person name="Barry K."/>
            <person name="Miller A.N."/>
            <person name="Grigoriev I.V."/>
            <person name="Debuchy R."/>
            <person name="Gladieux P."/>
            <person name="Thoren M.H."/>
            <person name="Johannesson H."/>
        </authorList>
    </citation>
    <scope>NUCLEOTIDE SEQUENCE</scope>
    <source>
        <strain evidence="8">CBS 168.71</strain>
    </source>
</reference>
<dbReference type="Pfam" id="PF01544">
    <property type="entry name" value="CorA"/>
    <property type="match status" value="1"/>
</dbReference>
<keyword evidence="5" id="KW-0175">Coiled coil</keyword>
<dbReference type="SUPFAM" id="SSF144083">
    <property type="entry name" value="Magnesium transport protein CorA, transmembrane region"/>
    <property type="match status" value="1"/>
</dbReference>
<comment type="caution">
    <text evidence="8">The sequence shown here is derived from an EMBL/GenBank/DDBJ whole genome shotgun (WGS) entry which is preliminary data.</text>
</comment>
<evidence type="ECO:0000256" key="7">
    <source>
        <dbReference type="SAM" id="Phobius"/>
    </source>
</evidence>
<dbReference type="InterPro" id="IPR045863">
    <property type="entry name" value="CorA_TM1_TM2"/>
</dbReference>
<feature type="compositionally biased region" description="Low complexity" evidence="6">
    <location>
        <begin position="342"/>
        <end position="352"/>
    </location>
</feature>
<feature type="transmembrane region" description="Helical" evidence="7">
    <location>
        <begin position="536"/>
        <end position="561"/>
    </location>
</feature>
<keyword evidence="2 7" id="KW-0812">Transmembrane</keyword>
<dbReference type="GO" id="GO:0016020">
    <property type="term" value="C:membrane"/>
    <property type="evidence" value="ECO:0007669"/>
    <property type="project" value="UniProtKB-SubCell"/>
</dbReference>
<organism evidence="8 9">
    <name type="scientific">Chaetomium fimeti</name>
    <dbReference type="NCBI Taxonomy" id="1854472"/>
    <lineage>
        <taxon>Eukaryota</taxon>
        <taxon>Fungi</taxon>
        <taxon>Dikarya</taxon>
        <taxon>Ascomycota</taxon>
        <taxon>Pezizomycotina</taxon>
        <taxon>Sordariomycetes</taxon>
        <taxon>Sordariomycetidae</taxon>
        <taxon>Sordariales</taxon>
        <taxon>Chaetomiaceae</taxon>
        <taxon>Chaetomium</taxon>
    </lineage>
</organism>
<evidence type="ECO:0000256" key="4">
    <source>
        <dbReference type="ARBA" id="ARBA00023136"/>
    </source>
</evidence>
<name>A0AAE0HDC2_9PEZI</name>
<feature type="region of interest" description="Disordered" evidence="6">
    <location>
        <begin position="333"/>
        <end position="358"/>
    </location>
</feature>
<dbReference type="AlphaFoldDB" id="A0AAE0HDC2"/>
<keyword evidence="3 7" id="KW-1133">Transmembrane helix</keyword>